<name>A0AAD9AZS5_DISEL</name>
<evidence type="ECO:0000313" key="3">
    <source>
        <dbReference type="Proteomes" id="UP001228049"/>
    </source>
</evidence>
<feature type="compositionally biased region" description="Acidic residues" evidence="1">
    <location>
        <begin position="40"/>
        <end position="51"/>
    </location>
</feature>
<proteinExistence type="predicted"/>
<sequence>MLQDGHHETVSGHEQGSLWVPQSPFKIKVRLTGRRPGEGSGEEGSGEEGSGEEGRERKSQERKGQERKGQERKRQTAP</sequence>
<organism evidence="2 3">
    <name type="scientific">Dissostichus eleginoides</name>
    <name type="common">Patagonian toothfish</name>
    <name type="synonym">Dissostichus amissus</name>
    <dbReference type="NCBI Taxonomy" id="100907"/>
    <lineage>
        <taxon>Eukaryota</taxon>
        <taxon>Metazoa</taxon>
        <taxon>Chordata</taxon>
        <taxon>Craniata</taxon>
        <taxon>Vertebrata</taxon>
        <taxon>Euteleostomi</taxon>
        <taxon>Actinopterygii</taxon>
        <taxon>Neopterygii</taxon>
        <taxon>Teleostei</taxon>
        <taxon>Neoteleostei</taxon>
        <taxon>Acanthomorphata</taxon>
        <taxon>Eupercaria</taxon>
        <taxon>Perciformes</taxon>
        <taxon>Notothenioidei</taxon>
        <taxon>Nototheniidae</taxon>
        <taxon>Dissostichus</taxon>
    </lineage>
</organism>
<feature type="region of interest" description="Disordered" evidence="1">
    <location>
        <begin position="1"/>
        <end position="78"/>
    </location>
</feature>
<comment type="caution">
    <text evidence="2">The sequence shown here is derived from an EMBL/GenBank/DDBJ whole genome shotgun (WGS) entry which is preliminary data.</text>
</comment>
<protein>
    <submittedName>
        <fullName evidence="2">Growth/differentiation factor 9</fullName>
    </submittedName>
</protein>
<accession>A0AAD9AZS5</accession>
<evidence type="ECO:0000256" key="1">
    <source>
        <dbReference type="SAM" id="MobiDB-lite"/>
    </source>
</evidence>
<evidence type="ECO:0000313" key="2">
    <source>
        <dbReference type="EMBL" id="KAK1874842.1"/>
    </source>
</evidence>
<dbReference type="AlphaFoldDB" id="A0AAD9AZS5"/>
<feature type="compositionally biased region" description="Basic and acidic residues" evidence="1">
    <location>
        <begin position="52"/>
        <end position="78"/>
    </location>
</feature>
<dbReference type="Proteomes" id="UP001228049">
    <property type="component" value="Unassembled WGS sequence"/>
</dbReference>
<dbReference type="EMBL" id="JASDAP010000488">
    <property type="protein sequence ID" value="KAK1874842.1"/>
    <property type="molecule type" value="Genomic_DNA"/>
</dbReference>
<reference evidence="2" key="1">
    <citation type="submission" date="2023-04" db="EMBL/GenBank/DDBJ databases">
        <title>Chromosome-level genome of Chaenocephalus aceratus.</title>
        <authorList>
            <person name="Park H."/>
        </authorList>
    </citation>
    <scope>NUCLEOTIDE SEQUENCE</scope>
    <source>
        <strain evidence="2">DE</strain>
        <tissue evidence="2">Muscle</tissue>
    </source>
</reference>
<gene>
    <name evidence="2" type="ORF">KUDE01_006589</name>
</gene>
<feature type="compositionally biased region" description="Basic and acidic residues" evidence="1">
    <location>
        <begin position="1"/>
        <end position="11"/>
    </location>
</feature>
<keyword evidence="3" id="KW-1185">Reference proteome</keyword>